<comment type="caution">
    <text evidence="2">The sequence shown here is derived from an EMBL/GenBank/DDBJ whole genome shotgun (WGS) entry which is preliminary data.</text>
</comment>
<dbReference type="Proteomes" id="UP000767238">
    <property type="component" value="Unassembled WGS sequence"/>
</dbReference>
<reference evidence="2" key="1">
    <citation type="journal article" date="2021" name="J Fungi (Basel)">
        <title>Virulence traits and population genomics of the black yeast Aureobasidium melanogenum.</title>
        <authorList>
            <person name="Cernosa A."/>
            <person name="Sun X."/>
            <person name="Gostincar C."/>
            <person name="Fang C."/>
            <person name="Gunde-Cimerman N."/>
            <person name="Song Z."/>
        </authorList>
    </citation>
    <scope>NUCLEOTIDE SEQUENCE</scope>
    <source>
        <strain evidence="2">EXF-8016</strain>
    </source>
</reference>
<evidence type="ECO:0000313" key="3">
    <source>
        <dbReference type="Proteomes" id="UP000767238"/>
    </source>
</evidence>
<feature type="region of interest" description="Disordered" evidence="1">
    <location>
        <begin position="34"/>
        <end position="61"/>
    </location>
</feature>
<dbReference type="EMBL" id="JAHFYH010000099">
    <property type="protein sequence ID" value="KAH0213259.1"/>
    <property type="molecule type" value="Genomic_DNA"/>
</dbReference>
<proteinExistence type="predicted"/>
<evidence type="ECO:0000313" key="2">
    <source>
        <dbReference type="EMBL" id="KAH0213259.1"/>
    </source>
</evidence>
<name>A0A9P8G7P8_AURME</name>
<feature type="compositionally biased region" description="Low complexity" evidence="1">
    <location>
        <begin position="37"/>
        <end position="54"/>
    </location>
</feature>
<reference evidence="2" key="2">
    <citation type="submission" date="2021-08" db="EMBL/GenBank/DDBJ databases">
        <authorList>
            <person name="Gostincar C."/>
            <person name="Sun X."/>
            <person name="Song Z."/>
            <person name="Gunde-Cimerman N."/>
        </authorList>
    </citation>
    <scope>NUCLEOTIDE SEQUENCE</scope>
    <source>
        <strain evidence="2">EXF-8016</strain>
    </source>
</reference>
<gene>
    <name evidence="2" type="ORF">KCV03_g8992</name>
</gene>
<feature type="non-terminal residue" evidence="2">
    <location>
        <position position="149"/>
    </location>
</feature>
<organism evidence="2 3">
    <name type="scientific">Aureobasidium melanogenum</name>
    <name type="common">Aureobasidium pullulans var. melanogenum</name>
    <dbReference type="NCBI Taxonomy" id="46634"/>
    <lineage>
        <taxon>Eukaryota</taxon>
        <taxon>Fungi</taxon>
        <taxon>Dikarya</taxon>
        <taxon>Ascomycota</taxon>
        <taxon>Pezizomycotina</taxon>
        <taxon>Dothideomycetes</taxon>
        <taxon>Dothideomycetidae</taxon>
        <taxon>Dothideales</taxon>
        <taxon>Saccotheciaceae</taxon>
        <taxon>Aureobasidium</taxon>
    </lineage>
</organism>
<accession>A0A9P8G7P8</accession>
<protein>
    <submittedName>
        <fullName evidence="2">Uncharacterized protein</fullName>
    </submittedName>
</protein>
<dbReference type="AlphaFoldDB" id="A0A9P8G7P8"/>
<sequence>MASTPTLLTQAQVKKICRLTKWLLNTQNKLRTAIEGSSTTTSSSSSSAITTKKSCFPTGNKARQQRRIHNEIFGWTSDAWDEMSLASASITTTPLFSAAPTTPQTSSMSREEALRRADAYTIRRIENAYMHNTVHNPHGKRAYFRVEGY</sequence>
<evidence type="ECO:0000256" key="1">
    <source>
        <dbReference type="SAM" id="MobiDB-lite"/>
    </source>
</evidence>
<dbReference type="OrthoDB" id="3926854at2759"/>